<dbReference type="PROSITE" id="PS00041">
    <property type="entry name" value="HTH_ARAC_FAMILY_1"/>
    <property type="match status" value="1"/>
</dbReference>
<dbReference type="Pfam" id="PF00072">
    <property type="entry name" value="Response_reg"/>
    <property type="match status" value="1"/>
</dbReference>
<evidence type="ECO:0000256" key="1">
    <source>
        <dbReference type="ARBA" id="ARBA00000085"/>
    </source>
</evidence>
<dbReference type="InterPro" id="IPR004358">
    <property type="entry name" value="Sig_transdc_His_kin-like_C"/>
</dbReference>
<keyword evidence="8" id="KW-0812">Transmembrane</keyword>
<feature type="domain" description="Histidine kinase" evidence="11">
    <location>
        <begin position="842"/>
        <end position="1057"/>
    </location>
</feature>
<accession>A0ABV4CW59</accession>
<evidence type="ECO:0000313" key="13">
    <source>
        <dbReference type="EMBL" id="MEY8245624.1"/>
    </source>
</evidence>
<reference evidence="13 14" key="1">
    <citation type="submission" date="2024-03" db="EMBL/GenBank/DDBJ databases">
        <title>Mouse gut bacterial collection (mGBC) of GemPharmatech.</title>
        <authorList>
            <person name="He Y."/>
            <person name="Dong L."/>
            <person name="Wu D."/>
            <person name="Gao X."/>
            <person name="Lin Z."/>
        </authorList>
    </citation>
    <scope>NUCLEOTIDE SEQUENCE [LARGE SCALE GENOMIC DNA]</scope>
    <source>
        <strain evidence="13 14">54-13</strain>
    </source>
</reference>
<comment type="caution">
    <text evidence="13">The sequence shown here is derived from an EMBL/GenBank/DDBJ whole genome shotgun (WGS) entry which is preliminary data.</text>
</comment>
<dbReference type="InterPro" id="IPR009057">
    <property type="entry name" value="Homeodomain-like_sf"/>
</dbReference>
<dbReference type="SUPFAM" id="SSF55874">
    <property type="entry name" value="ATPase domain of HSP90 chaperone/DNA topoisomerase II/histidine kinase"/>
    <property type="match status" value="1"/>
</dbReference>
<dbReference type="Pfam" id="PF12833">
    <property type="entry name" value="HTH_18"/>
    <property type="match status" value="1"/>
</dbReference>
<dbReference type="SMART" id="SM00342">
    <property type="entry name" value="HTH_ARAC"/>
    <property type="match status" value="1"/>
</dbReference>
<feature type="domain" description="HTH araC/xylS-type" evidence="10">
    <location>
        <begin position="1236"/>
        <end position="1335"/>
    </location>
</feature>
<feature type="signal peptide" evidence="9">
    <location>
        <begin position="1"/>
        <end position="30"/>
    </location>
</feature>
<name>A0ABV4CW59_9BACT</name>
<keyword evidence="8" id="KW-1133">Transmembrane helix</keyword>
<sequence length="1338" mass="149315">MKLYIMKRIMRNHSLLMMLFMLAVVSSAAAGPLRFKHIEAGDGLSNNKVNSILKDKEGFMWFGTSSGLNRYDGYNIKVYRGDPTDSTALNDSYIDRLLQDDNGRIWIHMGDSYSVYDPVHDRFDNNVLPEFRKMGINAIPSYMNILPTGIWMNVRNDGLYRYKNGRTDKMTPLSSDGREITGVTAMKDSMTAVIDNRGRISIIDSDLAVVASVETFGVNDPHQENMWLFADRDGLLWAFGEAGLWAYDTHSGRIDMSVVPKSIMPGSVRAMAQDADGLIWMGLDNDGILLVEKGVGERHIVNNPIDAYSLGNNSVTTMYIDDAGAMWVGTQKKGVSVCNDSEFKFDLEPFPDVNCVMSASTPGMVWVGTDKEGLILWNRMTDERRIIHDPADGSHHAAIACITPSRDGSVWAGTFTRGLKHYKNGAFRGYTVADGLANDNVWALLENPDGTLWVGTLGGGLQLLDPATGRFTTYDKATTGLESDYINSLCRGADGKIYAGTTAGVSVIDPVTKKIITFEGSRDGSKKFASPYISQLLFDSRGLLWLATREGLNVYDMKRDSVYDVAVFDDVPRPYILGVEEDAAHTMWVSVDGSLVNIKVENDFNNPGYRFEPRVYGGKDGLQNCTFNQRSLARLDNGDIVAGGLYGLNMVTPGSIHYNLRRPKVMFTGLSLLNEKIEPGRKYDGRIVLAEALNHTSKIELGYRQNSFAVTFATDNYVLPQYTTYYYKLEGFDKDWMECPPGMHHAAYTNIPPGTYRLVVKAINNDGVEGDAENTLTIVIDPPIWGTLWAKILYALLAIGAVIMVFYVVRRSERKRYTEKRREETARKQEELNQLKFRFYTNVSHELRTPLTLILSPIESMLKDTRDDKEKKRLNTIYSNANRLLYLVNQLLDFRKSEVAALTFNGSSGDVIEFLRTVYNQFGVAAEKKDIAMSFKTNVGHLDMVFDADKLSKTLNNLISNAMKFTPAGGSVTVDLTLTGKMLRIRVVDTGCGVPDEDKTQVFERFYQSRNSKGADGGSGIGLNLVKEYVRLHDGDVWVQDTPGGGATFTVDIPVREGPAPKLSMSGDAGKTDASALHTEPKAVKVSKPVALVVDDNHDLLDFMRDELSDDFNVITAGDGVEALELLHDKKVDIVVSDLMMPHMDGIELCRRMKADKATAGLPVILVTAKQDVQSVVEGLATGADDYVTKPFNNEVLLLKMKRLAGLRRRPVASRSLIEPEPEPVKITSLDEQFVDKAVKYVEENLSRSDLSVEELSRQLGMSRVHLYKKMLQLTGKTPIEFIRLLRLKRAAQYLRESQLNVSEIAYRMGFNNPKYFSKYFQEEYGMSPSEYQKKEGV</sequence>
<dbReference type="Gene3D" id="1.10.10.60">
    <property type="entry name" value="Homeodomain-like"/>
    <property type="match status" value="2"/>
</dbReference>
<dbReference type="EMBL" id="JBCLPP010000020">
    <property type="protein sequence ID" value="MEY8245624.1"/>
    <property type="molecule type" value="Genomic_DNA"/>
</dbReference>
<dbReference type="Pfam" id="PF00512">
    <property type="entry name" value="HisKA"/>
    <property type="match status" value="1"/>
</dbReference>
<evidence type="ECO:0000259" key="10">
    <source>
        <dbReference type="PROSITE" id="PS01124"/>
    </source>
</evidence>
<dbReference type="Pfam" id="PF02518">
    <property type="entry name" value="HATPase_c"/>
    <property type="match status" value="1"/>
</dbReference>
<evidence type="ECO:0000256" key="3">
    <source>
        <dbReference type="ARBA" id="ARBA00022553"/>
    </source>
</evidence>
<evidence type="ECO:0000259" key="12">
    <source>
        <dbReference type="PROSITE" id="PS50110"/>
    </source>
</evidence>
<dbReference type="InterPro" id="IPR005467">
    <property type="entry name" value="His_kinase_dom"/>
</dbReference>
<dbReference type="RefSeq" id="WP_121700162.1">
    <property type="nucleotide sequence ID" value="NZ_JBCLPP010000020.1"/>
</dbReference>
<dbReference type="InterPro" id="IPR011006">
    <property type="entry name" value="CheY-like_superfamily"/>
</dbReference>
<dbReference type="PANTHER" id="PTHR43547:SF2">
    <property type="entry name" value="HYBRID SIGNAL TRANSDUCTION HISTIDINE KINASE C"/>
    <property type="match status" value="1"/>
</dbReference>
<comment type="catalytic activity">
    <reaction evidence="1">
        <text>ATP + protein L-histidine = ADP + protein N-phospho-L-histidine.</text>
        <dbReference type="EC" id="2.7.13.3"/>
    </reaction>
</comment>
<dbReference type="Gene3D" id="3.30.565.10">
    <property type="entry name" value="Histidine kinase-like ATPase, C-terminal domain"/>
    <property type="match status" value="1"/>
</dbReference>
<dbReference type="Gene3D" id="3.40.50.2300">
    <property type="match status" value="1"/>
</dbReference>
<dbReference type="InterPro" id="IPR001789">
    <property type="entry name" value="Sig_transdc_resp-reg_receiver"/>
</dbReference>
<keyword evidence="3 7" id="KW-0597">Phosphoprotein</keyword>
<protein>
    <recommendedName>
        <fullName evidence="2">histidine kinase</fullName>
        <ecNumber evidence="2">2.7.13.3</ecNumber>
    </recommendedName>
</protein>
<feature type="chain" id="PRO_5046908540" description="histidine kinase" evidence="9">
    <location>
        <begin position="31"/>
        <end position="1338"/>
    </location>
</feature>
<dbReference type="PROSITE" id="PS50110">
    <property type="entry name" value="RESPONSE_REGULATORY"/>
    <property type="match status" value="1"/>
</dbReference>
<keyword evidence="4" id="KW-0805">Transcription regulation</keyword>
<evidence type="ECO:0000256" key="2">
    <source>
        <dbReference type="ARBA" id="ARBA00012438"/>
    </source>
</evidence>
<evidence type="ECO:0000256" key="9">
    <source>
        <dbReference type="SAM" id="SignalP"/>
    </source>
</evidence>
<dbReference type="SUPFAM" id="SSF47384">
    <property type="entry name" value="Homodimeric domain of signal transducing histidine kinase"/>
    <property type="match status" value="1"/>
</dbReference>
<organism evidence="13 14">
    <name type="scientific">Heminiphilus faecis</name>
    <dbReference type="NCBI Taxonomy" id="2601703"/>
    <lineage>
        <taxon>Bacteria</taxon>
        <taxon>Pseudomonadati</taxon>
        <taxon>Bacteroidota</taxon>
        <taxon>Bacteroidia</taxon>
        <taxon>Bacteroidales</taxon>
        <taxon>Muribaculaceae</taxon>
        <taxon>Heminiphilus</taxon>
    </lineage>
</organism>
<feature type="modified residue" description="4-aspartylphosphate" evidence="7">
    <location>
        <position position="1138"/>
    </location>
</feature>
<dbReference type="SUPFAM" id="SSF52172">
    <property type="entry name" value="CheY-like"/>
    <property type="match status" value="1"/>
</dbReference>
<dbReference type="InterPro" id="IPR018060">
    <property type="entry name" value="HTH_AraC"/>
</dbReference>
<dbReference type="Gene3D" id="2.60.40.10">
    <property type="entry name" value="Immunoglobulins"/>
    <property type="match status" value="1"/>
</dbReference>
<dbReference type="CDD" id="cd00082">
    <property type="entry name" value="HisKA"/>
    <property type="match status" value="1"/>
</dbReference>
<dbReference type="PRINTS" id="PR00344">
    <property type="entry name" value="BCTRLSENSOR"/>
</dbReference>
<dbReference type="InterPro" id="IPR011123">
    <property type="entry name" value="Y_Y_Y"/>
</dbReference>
<dbReference type="InterPro" id="IPR018062">
    <property type="entry name" value="HTH_AraC-typ_CS"/>
</dbReference>
<dbReference type="SMART" id="SM00387">
    <property type="entry name" value="HATPase_c"/>
    <property type="match status" value="1"/>
</dbReference>
<gene>
    <name evidence="13" type="ORF">AAK873_08350</name>
</gene>
<evidence type="ECO:0000256" key="5">
    <source>
        <dbReference type="ARBA" id="ARBA00023125"/>
    </source>
</evidence>
<dbReference type="Gene3D" id="2.130.10.10">
    <property type="entry name" value="YVTN repeat-like/Quinoprotein amine dehydrogenase"/>
    <property type="match status" value="2"/>
</dbReference>
<dbReference type="Proteomes" id="UP001565200">
    <property type="component" value="Unassembled WGS sequence"/>
</dbReference>
<dbReference type="SMART" id="SM00388">
    <property type="entry name" value="HisKA"/>
    <property type="match status" value="1"/>
</dbReference>
<evidence type="ECO:0000256" key="6">
    <source>
        <dbReference type="ARBA" id="ARBA00023163"/>
    </source>
</evidence>
<dbReference type="EC" id="2.7.13.3" evidence="2"/>
<keyword evidence="8" id="KW-0472">Membrane</keyword>
<evidence type="ECO:0000256" key="4">
    <source>
        <dbReference type="ARBA" id="ARBA00023015"/>
    </source>
</evidence>
<dbReference type="PROSITE" id="PS50109">
    <property type="entry name" value="HIS_KIN"/>
    <property type="match status" value="1"/>
</dbReference>
<proteinExistence type="predicted"/>
<evidence type="ECO:0000256" key="7">
    <source>
        <dbReference type="PROSITE-ProRule" id="PRU00169"/>
    </source>
</evidence>
<dbReference type="InterPro" id="IPR003594">
    <property type="entry name" value="HATPase_dom"/>
</dbReference>
<dbReference type="PANTHER" id="PTHR43547">
    <property type="entry name" value="TWO-COMPONENT HISTIDINE KINASE"/>
    <property type="match status" value="1"/>
</dbReference>
<dbReference type="InterPro" id="IPR011110">
    <property type="entry name" value="Reg_prop"/>
</dbReference>
<dbReference type="SUPFAM" id="SSF63829">
    <property type="entry name" value="Calcium-dependent phosphotriesterase"/>
    <property type="match status" value="2"/>
</dbReference>
<evidence type="ECO:0000313" key="14">
    <source>
        <dbReference type="Proteomes" id="UP001565200"/>
    </source>
</evidence>
<dbReference type="InterPro" id="IPR036097">
    <property type="entry name" value="HisK_dim/P_sf"/>
</dbReference>
<dbReference type="InterPro" id="IPR015943">
    <property type="entry name" value="WD40/YVTN_repeat-like_dom_sf"/>
</dbReference>
<dbReference type="PROSITE" id="PS01124">
    <property type="entry name" value="HTH_ARAC_FAMILY_2"/>
    <property type="match status" value="1"/>
</dbReference>
<dbReference type="SMART" id="SM00448">
    <property type="entry name" value="REC"/>
    <property type="match status" value="1"/>
</dbReference>
<dbReference type="CDD" id="cd17574">
    <property type="entry name" value="REC_OmpR"/>
    <property type="match status" value="1"/>
</dbReference>
<dbReference type="Pfam" id="PF07494">
    <property type="entry name" value="Reg_prop"/>
    <property type="match status" value="3"/>
</dbReference>
<feature type="domain" description="Response regulatory" evidence="12">
    <location>
        <begin position="1090"/>
        <end position="1205"/>
    </location>
</feature>
<dbReference type="SUPFAM" id="SSF46689">
    <property type="entry name" value="Homeodomain-like"/>
    <property type="match status" value="2"/>
</dbReference>
<keyword evidence="14" id="KW-1185">Reference proteome</keyword>
<dbReference type="Pfam" id="PF07495">
    <property type="entry name" value="Y_Y_Y"/>
    <property type="match status" value="1"/>
</dbReference>
<dbReference type="InterPro" id="IPR013783">
    <property type="entry name" value="Ig-like_fold"/>
</dbReference>
<keyword evidence="5" id="KW-0238">DNA-binding</keyword>
<dbReference type="InterPro" id="IPR036890">
    <property type="entry name" value="HATPase_C_sf"/>
</dbReference>
<dbReference type="InterPro" id="IPR003661">
    <property type="entry name" value="HisK_dim/P_dom"/>
</dbReference>
<evidence type="ECO:0000259" key="11">
    <source>
        <dbReference type="PROSITE" id="PS50109"/>
    </source>
</evidence>
<keyword evidence="9" id="KW-0732">Signal</keyword>
<dbReference type="Gene3D" id="1.10.287.130">
    <property type="match status" value="1"/>
</dbReference>
<keyword evidence="6" id="KW-0804">Transcription</keyword>
<feature type="transmembrane region" description="Helical" evidence="8">
    <location>
        <begin position="788"/>
        <end position="809"/>
    </location>
</feature>
<evidence type="ECO:0000256" key="8">
    <source>
        <dbReference type="SAM" id="Phobius"/>
    </source>
</evidence>